<reference evidence="1 2" key="1">
    <citation type="submission" date="2020-03" db="EMBL/GenBank/DDBJ databases">
        <authorList>
            <person name="Kim M.K."/>
        </authorList>
    </citation>
    <scope>NUCLEOTIDE SEQUENCE [LARGE SCALE GENOMIC DNA]</scope>
    <source>
        <strain evidence="1 2">BT328</strain>
    </source>
</reference>
<gene>
    <name evidence="1" type="ORF">G8759_14770</name>
</gene>
<keyword evidence="2" id="KW-1185">Reference proteome</keyword>
<dbReference type="AlphaFoldDB" id="A0A6G9AZQ5"/>
<sequence>MKQDIIVRIVLQKPTEGVDFGLQKGSGHPYETIQLQQALAQDIRFECSVTVKGDRQKDEKPGFFGPFVQGSPPEKFIYIDIGTYAGQTESIWGRRLKVPLRGITWDTIEEVITSSDLVLETQVPGSGKDGSPACATVKPFGGWKINKLNAYM</sequence>
<organism evidence="1 2">
    <name type="scientific">Spirosoma aureum</name>
    <dbReference type="NCBI Taxonomy" id="2692134"/>
    <lineage>
        <taxon>Bacteria</taxon>
        <taxon>Pseudomonadati</taxon>
        <taxon>Bacteroidota</taxon>
        <taxon>Cytophagia</taxon>
        <taxon>Cytophagales</taxon>
        <taxon>Cytophagaceae</taxon>
        <taxon>Spirosoma</taxon>
    </lineage>
</organism>
<dbReference type="InterPro" id="IPR046032">
    <property type="entry name" value="DUF5990"/>
</dbReference>
<dbReference type="Proteomes" id="UP000501802">
    <property type="component" value="Chromosome"/>
</dbReference>
<dbReference type="KEGG" id="spib:G8759_14770"/>
<evidence type="ECO:0000313" key="2">
    <source>
        <dbReference type="Proteomes" id="UP000501802"/>
    </source>
</evidence>
<accession>A0A6G9AZQ5</accession>
<dbReference type="Pfam" id="PF19452">
    <property type="entry name" value="DUF5990"/>
    <property type="match status" value="1"/>
</dbReference>
<evidence type="ECO:0000313" key="1">
    <source>
        <dbReference type="EMBL" id="QIP17819.1"/>
    </source>
</evidence>
<name>A0A6G9AZQ5_9BACT</name>
<protein>
    <submittedName>
        <fullName evidence="1">Uncharacterized protein</fullName>
    </submittedName>
</protein>
<dbReference type="EMBL" id="CP050063">
    <property type="protein sequence ID" value="QIP17819.1"/>
    <property type="molecule type" value="Genomic_DNA"/>
</dbReference>
<proteinExistence type="predicted"/>